<dbReference type="Proteomes" id="UP000593576">
    <property type="component" value="Unassembled WGS sequence"/>
</dbReference>
<proteinExistence type="predicted"/>
<accession>A0A7J9LU74</accession>
<gene>
    <name evidence="1" type="ORF">Goshw_006032</name>
</gene>
<keyword evidence="2" id="KW-1185">Reference proteome</keyword>
<reference evidence="1 2" key="1">
    <citation type="journal article" date="2019" name="Genome Biol. Evol.">
        <title>Insights into the evolution of the New World diploid cottons (Gossypium, subgenus Houzingenia) based on genome sequencing.</title>
        <authorList>
            <person name="Grover C.E."/>
            <person name="Arick M.A. 2nd"/>
            <person name="Thrash A."/>
            <person name="Conover J.L."/>
            <person name="Sanders W.S."/>
            <person name="Peterson D.G."/>
            <person name="Frelichowski J.E."/>
            <person name="Scheffler J.A."/>
            <person name="Scheffler B.E."/>
            <person name="Wendel J.F."/>
        </authorList>
    </citation>
    <scope>NUCLEOTIDE SEQUENCE [LARGE SCALE GENOMIC DNA]</scope>
    <source>
        <strain evidence="1">1</strain>
        <tissue evidence="1">Leaf</tissue>
    </source>
</reference>
<dbReference type="AlphaFoldDB" id="A0A7J9LU74"/>
<protein>
    <submittedName>
        <fullName evidence="1">Uncharacterized protein</fullName>
    </submittedName>
</protein>
<dbReference type="EMBL" id="JABFAF010000008">
    <property type="protein sequence ID" value="MBA0862228.1"/>
    <property type="molecule type" value="Genomic_DNA"/>
</dbReference>
<comment type="caution">
    <text evidence="1">The sequence shown here is derived from an EMBL/GenBank/DDBJ whole genome shotgun (WGS) entry which is preliminary data.</text>
</comment>
<organism evidence="1 2">
    <name type="scientific">Gossypium schwendimanii</name>
    <name type="common">Cotton</name>
    <dbReference type="NCBI Taxonomy" id="34291"/>
    <lineage>
        <taxon>Eukaryota</taxon>
        <taxon>Viridiplantae</taxon>
        <taxon>Streptophyta</taxon>
        <taxon>Embryophyta</taxon>
        <taxon>Tracheophyta</taxon>
        <taxon>Spermatophyta</taxon>
        <taxon>Magnoliopsida</taxon>
        <taxon>eudicotyledons</taxon>
        <taxon>Gunneridae</taxon>
        <taxon>Pentapetalae</taxon>
        <taxon>rosids</taxon>
        <taxon>malvids</taxon>
        <taxon>Malvales</taxon>
        <taxon>Malvaceae</taxon>
        <taxon>Malvoideae</taxon>
        <taxon>Gossypium</taxon>
    </lineage>
</organism>
<evidence type="ECO:0000313" key="2">
    <source>
        <dbReference type="Proteomes" id="UP000593576"/>
    </source>
</evidence>
<name>A0A7J9LU74_GOSSC</name>
<evidence type="ECO:0000313" key="1">
    <source>
        <dbReference type="EMBL" id="MBA0862228.1"/>
    </source>
</evidence>
<sequence length="32" mass="3651">MILLSKTIAKRFYGITMLSSKTIVERQHGITN</sequence>